<dbReference type="InParanoid" id="A0A0C3E1Z4"/>
<dbReference type="Pfam" id="PF20152">
    <property type="entry name" value="DUF6534"/>
    <property type="match status" value="1"/>
</dbReference>
<organism evidence="4 5">
    <name type="scientific">Scleroderma citrinum Foug A</name>
    <dbReference type="NCBI Taxonomy" id="1036808"/>
    <lineage>
        <taxon>Eukaryota</taxon>
        <taxon>Fungi</taxon>
        <taxon>Dikarya</taxon>
        <taxon>Basidiomycota</taxon>
        <taxon>Agaricomycotina</taxon>
        <taxon>Agaricomycetes</taxon>
        <taxon>Agaricomycetidae</taxon>
        <taxon>Boletales</taxon>
        <taxon>Sclerodermatineae</taxon>
        <taxon>Sclerodermataceae</taxon>
        <taxon>Scleroderma</taxon>
    </lineage>
</organism>
<evidence type="ECO:0000259" key="3">
    <source>
        <dbReference type="Pfam" id="PF20152"/>
    </source>
</evidence>
<feature type="transmembrane region" description="Helical" evidence="2">
    <location>
        <begin position="72"/>
        <end position="93"/>
    </location>
</feature>
<gene>
    <name evidence="4" type="ORF">SCLCIDRAFT_21598</name>
</gene>
<evidence type="ECO:0000313" key="4">
    <source>
        <dbReference type="EMBL" id="KIM66820.1"/>
    </source>
</evidence>
<keyword evidence="2" id="KW-1133">Transmembrane helix</keyword>
<dbReference type="HOGENOM" id="CLU_046025_2_0_1"/>
<evidence type="ECO:0000256" key="2">
    <source>
        <dbReference type="SAM" id="Phobius"/>
    </source>
</evidence>
<dbReference type="OrthoDB" id="3265526at2759"/>
<keyword evidence="2" id="KW-0472">Membrane</keyword>
<feature type="domain" description="DUF6534" evidence="3">
    <location>
        <begin position="151"/>
        <end position="235"/>
    </location>
</feature>
<dbReference type="EMBL" id="KN822015">
    <property type="protein sequence ID" value="KIM66820.1"/>
    <property type="molecule type" value="Genomic_DNA"/>
</dbReference>
<dbReference type="Proteomes" id="UP000053989">
    <property type="component" value="Unassembled WGS sequence"/>
</dbReference>
<keyword evidence="2" id="KW-0812">Transmembrane</keyword>
<feature type="transmembrane region" description="Helical" evidence="2">
    <location>
        <begin position="142"/>
        <end position="166"/>
    </location>
</feature>
<evidence type="ECO:0000256" key="1">
    <source>
        <dbReference type="SAM" id="MobiDB-lite"/>
    </source>
</evidence>
<feature type="transmembrane region" description="Helical" evidence="2">
    <location>
        <begin position="186"/>
        <end position="208"/>
    </location>
</feature>
<protein>
    <recommendedName>
        <fullName evidence="3">DUF6534 domain-containing protein</fullName>
    </recommendedName>
</protein>
<dbReference type="PANTHER" id="PTHR40465">
    <property type="entry name" value="CHROMOSOME 1, WHOLE GENOME SHOTGUN SEQUENCE"/>
    <property type="match status" value="1"/>
</dbReference>
<feature type="transmembrane region" description="Helical" evidence="2">
    <location>
        <begin position="45"/>
        <end position="66"/>
    </location>
</feature>
<dbReference type="PANTHER" id="PTHR40465:SF1">
    <property type="entry name" value="DUF6534 DOMAIN-CONTAINING PROTEIN"/>
    <property type="match status" value="1"/>
</dbReference>
<name>A0A0C3E1Z4_9AGAM</name>
<dbReference type="AlphaFoldDB" id="A0A0C3E1Z4"/>
<evidence type="ECO:0000313" key="5">
    <source>
        <dbReference type="Proteomes" id="UP000053989"/>
    </source>
</evidence>
<feature type="transmembrane region" description="Helical" evidence="2">
    <location>
        <begin position="6"/>
        <end position="33"/>
    </location>
</feature>
<reference evidence="5" key="2">
    <citation type="submission" date="2015-01" db="EMBL/GenBank/DDBJ databases">
        <title>Evolutionary Origins and Diversification of the Mycorrhizal Mutualists.</title>
        <authorList>
            <consortium name="DOE Joint Genome Institute"/>
            <consortium name="Mycorrhizal Genomics Consortium"/>
            <person name="Kohler A."/>
            <person name="Kuo A."/>
            <person name="Nagy L.G."/>
            <person name="Floudas D."/>
            <person name="Copeland A."/>
            <person name="Barry K.W."/>
            <person name="Cichocki N."/>
            <person name="Veneault-Fourrey C."/>
            <person name="LaButti K."/>
            <person name="Lindquist E.A."/>
            <person name="Lipzen A."/>
            <person name="Lundell T."/>
            <person name="Morin E."/>
            <person name="Murat C."/>
            <person name="Riley R."/>
            <person name="Ohm R."/>
            <person name="Sun H."/>
            <person name="Tunlid A."/>
            <person name="Henrissat B."/>
            <person name="Grigoriev I.V."/>
            <person name="Hibbett D.S."/>
            <person name="Martin F."/>
        </authorList>
    </citation>
    <scope>NUCLEOTIDE SEQUENCE [LARGE SCALE GENOMIC DNA]</scope>
    <source>
        <strain evidence="5">Foug A</strain>
    </source>
</reference>
<feature type="region of interest" description="Disordered" evidence="1">
    <location>
        <begin position="280"/>
        <end position="316"/>
    </location>
</feature>
<sequence>MNPAEIALGHFLIGVAINILLYGIMITQMYLYFTTYKNDPFWVKSFVAFLFFADTVNTLFDFVYVYQGLVNHFVFATDPIMTGLIGGLVQSFYAWRIYALTKNLLVVSAILLFSLVGLLGCIGTTIAVRIVPEFVYFRKFKVIAITWLSGAVCADVIITTALVLHLRNKKHGIPAMDDVIDRVIRLTMQTGLITSLCAILDLVVYLTVNTALHLVFNVPLAKLYSNSLMSSLNSRGGWRHNESPRMNISQCANCTLRVTVQPQPGAPSAVFAHVEEHESVDGGDAHDLSSQIQVQSVPSSNRSKERSLDVESARCK</sequence>
<feature type="compositionally biased region" description="Basic and acidic residues" evidence="1">
    <location>
        <begin position="302"/>
        <end position="316"/>
    </location>
</feature>
<proteinExistence type="predicted"/>
<reference evidence="4 5" key="1">
    <citation type="submission" date="2014-04" db="EMBL/GenBank/DDBJ databases">
        <authorList>
            <consortium name="DOE Joint Genome Institute"/>
            <person name="Kuo A."/>
            <person name="Kohler A."/>
            <person name="Nagy L.G."/>
            <person name="Floudas D."/>
            <person name="Copeland A."/>
            <person name="Barry K.W."/>
            <person name="Cichocki N."/>
            <person name="Veneault-Fourrey C."/>
            <person name="LaButti K."/>
            <person name="Lindquist E.A."/>
            <person name="Lipzen A."/>
            <person name="Lundell T."/>
            <person name="Morin E."/>
            <person name="Murat C."/>
            <person name="Sun H."/>
            <person name="Tunlid A."/>
            <person name="Henrissat B."/>
            <person name="Grigoriev I.V."/>
            <person name="Hibbett D.S."/>
            <person name="Martin F."/>
            <person name="Nordberg H.P."/>
            <person name="Cantor M.N."/>
            <person name="Hua S.X."/>
        </authorList>
    </citation>
    <scope>NUCLEOTIDE SEQUENCE [LARGE SCALE GENOMIC DNA]</scope>
    <source>
        <strain evidence="4 5">Foug A</strain>
    </source>
</reference>
<feature type="transmembrane region" description="Helical" evidence="2">
    <location>
        <begin position="105"/>
        <end position="130"/>
    </location>
</feature>
<feature type="compositionally biased region" description="Low complexity" evidence="1">
    <location>
        <begin position="289"/>
        <end position="300"/>
    </location>
</feature>
<dbReference type="STRING" id="1036808.A0A0C3E1Z4"/>
<dbReference type="InterPro" id="IPR045339">
    <property type="entry name" value="DUF6534"/>
</dbReference>
<accession>A0A0C3E1Z4</accession>
<keyword evidence="5" id="KW-1185">Reference proteome</keyword>